<gene>
    <name evidence="5" type="ORF">D4A47_04865</name>
</gene>
<dbReference type="PANTHER" id="PTHR44846:SF1">
    <property type="entry name" value="MANNOSYL-D-GLYCERATE TRANSPORT_METABOLISM SYSTEM REPRESSOR MNGR-RELATED"/>
    <property type="match status" value="1"/>
</dbReference>
<dbReference type="CDD" id="cd07377">
    <property type="entry name" value="WHTH_GntR"/>
    <property type="match status" value="1"/>
</dbReference>
<dbReference type="SMART" id="SM00345">
    <property type="entry name" value="HTH_GNTR"/>
    <property type="match status" value="1"/>
</dbReference>
<evidence type="ECO:0000256" key="3">
    <source>
        <dbReference type="ARBA" id="ARBA00023163"/>
    </source>
</evidence>
<dbReference type="SUPFAM" id="SSF64288">
    <property type="entry name" value="Chorismate lyase-like"/>
    <property type="match status" value="1"/>
</dbReference>
<dbReference type="Proteomes" id="UP000276301">
    <property type="component" value="Unassembled WGS sequence"/>
</dbReference>
<name>A0A498CP03_9FIRM</name>
<organism evidence="5 6">
    <name type="scientific">Anaerotruncus massiliensis</name>
    <name type="common">ex Liu et al. 2021</name>
    <dbReference type="NCBI Taxonomy" id="2321404"/>
    <lineage>
        <taxon>Bacteria</taxon>
        <taxon>Bacillati</taxon>
        <taxon>Bacillota</taxon>
        <taxon>Clostridia</taxon>
        <taxon>Eubacteriales</taxon>
        <taxon>Oscillospiraceae</taxon>
        <taxon>Anaerotruncus</taxon>
    </lineage>
</organism>
<protein>
    <submittedName>
        <fullName evidence="5">GntR family transcriptional regulator</fullName>
    </submittedName>
</protein>
<evidence type="ECO:0000313" key="5">
    <source>
        <dbReference type="EMBL" id="RLL12746.1"/>
    </source>
</evidence>
<feature type="domain" description="HTH gntR-type" evidence="4">
    <location>
        <begin position="13"/>
        <end position="81"/>
    </location>
</feature>
<dbReference type="InterPro" id="IPR000524">
    <property type="entry name" value="Tscrpt_reg_HTH_GntR"/>
</dbReference>
<keyword evidence="6" id="KW-1185">Reference proteome</keyword>
<dbReference type="GO" id="GO:0003677">
    <property type="term" value="F:DNA binding"/>
    <property type="evidence" value="ECO:0007669"/>
    <property type="project" value="UniProtKB-KW"/>
</dbReference>
<evidence type="ECO:0000256" key="1">
    <source>
        <dbReference type="ARBA" id="ARBA00023015"/>
    </source>
</evidence>
<proteinExistence type="predicted"/>
<dbReference type="Pfam" id="PF00392">
    <property type="entry name" value="GntR"/>
    <property type="match status" value="1"/>
</dbReference>
<dbReference type="EMBL" id="RCHT01000005">
    <property type="protein sequence ID" value="RLL12746.1"/>
    <property type="molecule type" value="Genomic_DNA"/>
</dbReference>
<dbReference type="SUPFAM" id="SSF46785">
    <property type="entry name" value="Winged helix' DNA-binding domain"/>
    <property type="match status" value="1"/>
</dbReference>
<dbReference type="GO" id="GO:0045892">
    <property type="term" value="P:negative regulation of DNA-templated transcription"/>
    <property type="evidence" value="ECO:0007669"/>
    <property type="project" value="TreeGrafter"/>
</dbReference>
<dbReference type="AlphaFoldDB" id="A0A498CP03"/>
<accession>A0A498CP03</accession>
<dbReference type="PANTHER" id="PTHR44846">
    <property type="entry name" value="MANNOSYL-D-GLYCERATE TRANSPORT/METABOLISM SYSTEM REPRESSOR MNGR-RELATED"/>
    <property type="match status" value="1"/>
</dbReference>
<dbReference type="InterPro" id="IPR011663">
    <property type="entry name" value="UTRA"/>
</dbReference>
<keyword evidence="2" id="KW-0238">DNA-binding</keyword>
<keyword evidence="1" id="KW-0805">Transcription regulation</keyword>
<dbReference type="InterPro" id="IPR050679">
    <property type="entry name" value="Bact_HTH_transcr_reg"/>
</dbReference>
<dbReference type="RefSeq" id="WP_101551860.1">
    <property type="nucleotide sequence ID" value="NZ_DBFNFR010000153.1"/>
</dbReference>
<dbReference type="PRINTS" id="PR00035">
    <property type="entry name" value="HTHGNTR"/>
</dbReference>
<comment type="caution">
    <text evidence="5">The sequence shown here is derived from an EMBL/GenBank/DDBJ whole genome shotgun (WGS) entry which is preliminary data.</text>
</comment>
<evidence type="ECO:0000259" key="4">
    <source>
        <dbReference type="PROSITE" id="PS50949"/>
    </source>
</evidence>
<evidence type="ECO:0000256" key="2">
    <source>
        <dbReference type="ARBA" id="ARBA00023125"/>
    </source>
</evidence>
<dbReference type="Gene3D" id="1.10.10.10">
    <property type="entry name" value="Winged helix-like DNA-binding domain superfamily/Winged helix DNA-binding domain"/>
    <property type="match status" value="1"/>
</dbReference>
<reference evidence="5 6" key="1">
    <citation type="submission" date="2018-10" db="EMBL/GenBank/DDBJ databases">
        <title>Anaerotruncus faecis sp. nov., isolated from human feces.</title>
        <authorList>
            <person name="Wang Y.-J."/>
        </authorList>
    </citation>
    <scope>NUCLEOTIDE SEQUENCE [LARGE SCALE GENOMIC DNA]</scope>
    <source>
        <strain evidence="5 6">22A2-44</strain>
    </source>
</reference>
<dbReference type="Pfam" id="PF07702">
    <property type="entry name" value="UTRA"/>
    <property type="match status" value="1"/>
</dbReference>
<dbReference type="GO" id="GO:0003700">
    <property type="term" value="F:DNA-binding transcription factor activity"/>
    <property type="evidence" value="ECO:0007669"/>
    <property type="project" value="InterPro"/>
</dbReference>
<dbReference type="Gene3D" id="3.40.1410.10">
    <property type="entry name" value="Chorismate lyase-like"/>
    <property type="match status" value="1"/>
</dbReference>
<sequence>MPAEYELPHLGGKLMSTQVSALLIRELSEGVFQQADRLPSEVELSERLGVSRTVIRDALSDLEREGLIERVRGIGTVINREIVNLTSRLDLKFEYNELIRAAGYTPHSDSISLRVEYADEELAEKLQIDVGAGVIVCEKRVLAGSIPVIYSVDYLALSLFDGMSYADIDWSEPIFDILDRHCGLIVVTDIARVSATNATPAIRQKLGVPDGDALLLLDEVGFCKLSRPVLRSLEFYTDFFDFTMLRKKF</sequence>
<dbReference type="InterPro" id="IPR036388">
    <property type="entry name" value="WH-like_DNA-bd_sf"/>
</dbReference>
<dbReference type="InterPro" id="IPR036390">
    <property type="entry name" value="WH_DNA-bd_sf"/>
</dbReference>
<keyword evidence="3" id="KW-0804">Transcription</keyword>
<dbReference type="SMART" id="SM00866">
    <property type="entry name" value="UTRA"/>
    <property type="match status" value="1"/>
</dbReference>
<evidence type="ECO:0000313" key="6">
    <source>
        <dbReference type="Proteomes" id="UP000276301"/>
    </source>
</evidence>
<dbReference type="PROSITE" id="PS50949">
    <property type="entry name" value="HTH_GNTR"/>
    <property type="match status" value="1"/>
</dbReference>
<dbReference type="InterPro" id="IPR028978">
    <property type="entry name" value="Chorismate_lyase_/UTRA_dom_sf"/>
</dbReference>